<evidence type="ECO:0000313" key="14">
    <source>
        <dbReference type="Ensembl" id="ENSELUP00000049270.2"/>
    </source>
</evidence>
<dbReference type="Proteomes" id="UP000265140">
    <property type="component" value="Chromosome 2"/>
</dbReference>
<dbReference type="InParanoid" id="A0A6Q2X7M8"/>
<sequence>VYIAEDGGTDSSPISPVLFLTVDGESMRFFLRPGPTKVQLQPIIKAGGGFVCRVQEPGTILLADPDEMGSNPGSAAHGYVSTQYIRDCVEKNQQLEVNVLSGSERKRGRTSGRMMYTPEDDAAILKYVSEHEGEVRGNTFWREMEKNGLTNHSWQSMKDRYRKYLRDRQPKNAASALEEKRGNSSEEDAGPQPSSPQGDSPLSSDITPVGAGTEERPVECATAASPQPETEQSSSGKAPPGPAQPDCTMTQWVPSKTKHRLSPDGGTQPQPVFEEAAVPPFPKRARSDSGTVMVEVVLDKLTYQSPGITRPTALQSRSVYNFLSFSLCRLFSLILSPSIKSSGSGTVTLNVLV</sequence>
<dbReference type="GO" id="GO:0042162">
    <property type="term" value="F:telomeric DNA binding"/>
    <property type="evidence" value="ECO:0007669"/>
    <property type="project" value="TreeGrafter"/>
</dbReference>
<keyword evidence="6 10" id="KW-0010">Activator</keyword>
<feature type="compositionally biased region" description="Low complexity" evidence="11">
    <location>
        <begin position="190"/>
        <end position="205"/>
    </location>
</feature>
<dbReference type="CDD" id="cd11655">
    <property type="entry name" value="rap1_myb-like"/>
    <property type="match status" value="1"/>
</dbReference>
<feature type="domain" description="BRCT" evidence="13">
    <location>
        <begin position="26"/>
        <end position="97"/>
    </location>
</feature>
<evidence type="ECO:0000259" key="12">
    <source>
        <dbReference type="Pfam" id="PF08914"/>
    </source>
</evidence>
<dbReference type="Pfam" id="PF08914">
    <property type="entry name" value="Myb_Rap1"/>
    <property type="match status" value="1"/>
</dbReference>
<feature type="compositionally biased region" description="Polar residues" evidence="11">
    <location>
        <begin position="224"/>
        <end position="236"/>
    </location>
</feature>
<dbReference type="GeneTree" id="ENSGT00390000005351"/>
<dbReference type="Gene3D" id="1.10.10.60">
    <property type="entry name" value="Homeodomain-like"/>
    <property type="match status" value="1"/>
</dbReference>
<dbReference type="Ensembl" id="ENSELUT00000078424.2">
    <property type="protein sequence ID" value="ENSELUP00000049270.2"/>
    <property type="gene ID" value="ENSELUG00000031850.2"/>
</dbReference>
<organism evidence="14 15">
    <name type="scientific">Esox lucius</name>
    <name type="common">Northern pike</name>
    <dbReference type="NCBI Taxonomy" id="8010"/>
    <lineage>
        <taxon>Eukaryota</taxon>
        <taxon>Metazoa</taxon>
        <taxon>Chordata</taxon>
        <taxon>Craniata</taxon>
        <taxon>Vertebrata</taxon>
        <taxon>Euteleostomi</taxon>
        <taxon>Actinopterygii</taxon>
        <taxon>Neopterygii</taxon>
        <taxon>Teleostei</taxon>
        <taxon>Protacanthopterygii</taxon>
        <taxon>Esociformes</taxon>
        <taxon>Esocidae</taxon>
        <taxon>Esox</taxon>
    </lineage>
</organism>
<dbReference type="InterPro" id="IPR039595">
    <property type="entry name" value="TE2IP/Rap1"/>
</dbReference>
<evidence type="ECO:0000256" key="8">
    <source>
        <dbReference type="ARBA" id="ARBA00023242"/>
    </source>
</evidence>
<evidence type="ECO:0000256" key="5">
    <source>
        <dbReference type="ARBA" id="ARBA00023015"/>
    </source>
</evidence>
<keyword evidence="5 10" id="KW-0805">Transcription regulation</keyword>
<keyword evidence="7 10" id="KW-0804">Transcription</keyword>
<feature type="domain" description="TERF2-interacting telomeric protein 1 Myb" evidence="12">
    <location>
        <begin position="116"/>
        <end position="170"/>
    </location>
</feature>
<keyword evidence="3 10" id="KW-0158">Chromosome</keyword>
<reference evidence="14" key="2">
    <citation type="submission" date="2020-02" db="EMBL/GenBank/DDBJ databases">
        <title>Esox lucius (northern pike) genome, fEsoLuc1, primary haplotype.</title>
        <authorList>
            <person name="Myers G."/>
            <person name="Karagic N."/>
            <person name="Meyer A."/>
            <person name="Pippel M."/>
            <person name="Reichard M."/>
            <person name="Winkler S."/>
            <person name="Tracey A."/>
            <person name="Sims Y."/>
            <person name="Howe K."/>
            <person name="Rhie A."/>
            <person name="Formenti G."/>
            <person name="Durbin R."/>
            <person name="Fedrigo O."/>
            <person name="Jarvis E.D."/>
        </authorList>
    </citation>
    <scope>NUCLEOTIDE SEQUENCE [LARGE SCALE GENOMIC DNA]</scope>
</reference>
<dbReference type="GO" id="GO:0070187">
    <property type="term" value="C:shelterin complex"/>
    <property type="evidence" value="ECO:0007669"/>
    <property type="project" value="TreeGrafter"/>
</dbReference>
<accession>A0A6Q2X7M8</accession>
<dbReference type="Pfam" id="PF16589">
    <property type="entry name" value="BRCT_2"/>
    <property type="match status" value="1"/>
</dbReference>
<comment type="subunit">
    <text evidence="10">Homodimer.</text>
</comment>
<evidence type="ECO:0000259" key="13">
    <source>
        <dbReference type="Pfam" id="PF16589"/>
    </source>
</evidence>
<dbReference type="SUPFAM" id="SSF46689">
    <property type="entry name" value="Homeodomain-like"/>
    <property type="match status" value="1"/>
</dbReference>
<proteinExistence type="inferred from homology"/>
<dbReference type="GO" id="GO:0031848">
    <property type="term" value="P:protection from non-homologous end joining at telomere"/>
    <property type="evidence" value="ECO:0007669"/>
    <property type="project" value="TreeGrafter"/>
</dbReference>
<evidence type="ECO:0000313" key="15">
    <source>
        <dbReference type="Proteomes" id="UP000265140"/>
    </source>
</evidence>
<feature type="region of interest" description="Disordered" evidence="11">
    <location>
        <begin position="170"/>
        <end position="250"/>
    </location>
</feature>
<keyword evidence="15" id="KW-1185">Reference proteome</keyword>
<dbReference type="AlphaFoldDB" id="A0A6Q2X7M8"/>
<dbReference type="InterPro" id="IPR015010">
    <property type="entry name" value="TERF2IP_Myb"/>
</dbReference>
<dbReference type="FunFam" id="1.10.10.60:FF:000246">
    <property type="entry name" value="Telomeric repeat-binding factor 2-interacting protein 1"/>
    <property type="match status" value="1"/>
</dbReference>
<evidence type="ECO:0000256" key="1">
    <source>
        <dbReference type="ARBA" id="ARBA00010467"/>
    </source>
</evidence>
<evidence type="ECO:0000256" key="10">
    <source>
        <dbReference type="RuleBase" id="RU367107"/>
    </source>
</evidence>
<dbReference type="InterPro" id="IPR009057">
    <property type="entry name" value="Homeodomain-like_sf"/>
</dbReference>
<reference evidence="15" key="1">
    <citation type="journal article" date="2014" name="PLoS ONE">
        <title>The genome and linkage map of the northern pike (Esox lucius): conserved synteny revealed between the salmonid sister group and the Neoteleostei.</title>
        <authorList>
            <person name="Rondeau E.B."/>
            <person name="Minkley D.R."/>
            <person name="Leong J.S."/>
            <person name="Messmer A.M."/>
            <person name="Jantzen J.R."/>
            <person name="von Schalburg K.R."/>
            <person name="Lemon C."/>
            <person name="Bird N.H."/>
            <person name="Koop B.F."/>
        </authorList>
    </citation>
    <scope>NUCLEOTIDE SEQUENCE</scope>
</reference>
<comment type="function">
    <text evidence="10">Acts both as a regulator of telomere function and as a transcription regulator. Involved in the regulation of telomere length and protection as a component of the shelterin complex (telosome). Does not bind DNA directly: recruited to telomeric double-stranded 5'-TTAGGG-3' repeats via its interaction with terf2. Independently of its function in telomeres, also acts as a transcription regulator: recruited to extratelomeric 5'-TTAGGG-3' sites via its association with terf2 or other factors, and regulates gene expression.</text>
</comment>
<comment type="similarity">
    <text evidence="1 10">Belongs to the RAP1 family.</text>
</comment>
<dbReference type="GO" id="GO:0006355">
    <property type="term" value="P:regulation of DNA-templated transcription"/>
    <property type="evidence" value="ECO:0007669"/>
    <property type="project" value="UniProtKB-UniRule"/>
</dbReference>
<dbReference type="GO" id="GO:0005654">
    <property type="term" value="C:nucleoplasm"/>
    <property type="evidence" value="ECO:0007669"/>
    <property type="project" value="UniProtKB-ARBA"/>
</dbReference>
<evidence type="ECO:0000256" key="7">
    <source>
        <dbReference type="ARBA" id="ARBA00023163"/>
    </source>
</evidence>
<dbReference type="InterPro" id="IPR001357">
    <property type="entry name" value="BRCT_dom"/>
</dbReference>
<evidence type="ECO:0000256" key="2">
    <source>
        <dbReference type="ARBA" id="ARBA00017805"/>
    </source>
</evidence>
<reference evidence="14" key="4">
    <citation type="submission" date="2025-09" db="UniProtKB">
        <authorList>
            <consortium name="Ensembl"/>
        </authorList>
    </citation>
    <scope>IDENTIFICATION</scope>
</reference>
<protein>
    <recommendedName>
        <fullName evidence="2 10">Telomeric repeat-binding factor 2-interacting protein 1</fullName>
        <shortName evidence="10">TERF2-interacting telomeric protein 1</shortName>
    </recommendedName>
    <alternativeName>
        <fullName evidence="9 10">Repressor/activator protein 1 homolog</fullName>
    </alternativeName>
</protein>
<dbReference type="GO" id="GO:0010833">
    <property type="term" value="P:telomere maintenance via telomere lengthening"/>
    <property type="evidence" value="ECO:0007669"/>
    <property type="project" value="UniProtKB-UniRule"/>
</dbReference>
<dbReference type="PANTHER" id="PTHR16466:SF6">
    <property type="entry name" value="TELOMERIC REPEAT-BINDING FACTOR 2-INTERACTING PROTEIN 1"/>
    <property type="match status" value="1"/>
</dbReference>
<dbReference type="Bgee" id="ENSELUG00000031850">
    <property type="expression patterns" value="Expressed in spleen and 15 other cell types or tissues"/>
</dbReference>
<dbReference type="PANTHER" id="PTHR16466">
    <property type="entry name" value="TELOMERE REPEAT-BINDING FACTOR 2-INTERACTING PROTEIN 1"/>
    <property type="match status" value="1"/>
</dbReference>
<evidence type="ECO:0000256" key="4">
    <source>
        <dbReference type="ARBA" id="ARBA00022895"/>
    </source>
</evidence>
<name>A0A6Q2X7M8_ESOLU</name>
<evidence type="ECO:0000256" key="11">
    <source>
        <dbReference type="SAM" id="MobiDB-lite"/>
    </source>
</evidence>
<reference evidence="14" key="3">
    <citation type="submission" date="2025-08" db="UniProtKB">
        <authorList>
            <consortium name="Ensembl"/>
        </authorList>
    </citation>
    <scope>IDENTIFICATION</scope>
</reference>
<evidence type="ECO:0000256" key="3">
    <source>
        <dbReference type="ARBA" id="ARBA00022454"/>
    </source>
</evidence>
<keyword evidence="4 10" id="KW-0779">Telomere</keyword>
<evidence type="ECO:0000256" key="9">
    <source>
        <dbReference type="ARBA" id="ARBA00032471"/>
    </source>
</evidence>
<comment type="subcellular location">
    <subcellularLocation>
        <location evidence="10">Nucleus</location>
    </subcellularLocation>
    <subcellularLocation>
        <location evidence="10">Chromosome</location>
        <location evidence="10">Telomere</location>
    </subcellularLocation>
</comment>
<evidence type="ECO:0000256" key="6">
    <source>
        <dbReference type="ARBA" id="ARBA00023159"/>
    </source>
</evidence>
<keyword evidence="8 10" id="KW-0539">Nucleus</keyword>